<organism evidence="1 2">
    <name type="scientific">Rufibacter latericius</name>
    <dbReference type="NCBI Taxonomy" id="2487040"/>
    <lineage>
        <taxon>Bacteria</taxon>
        <taxon>Pseudomonadati</taxon>
        <taxon>Bacteroidota</taxon>
        <taxon>Cytophagia</taxon>
        <taxon>Cytophagales</taxon>
        <taxon>Hymenobacteraceae</taxon>
        <taxon>Rufibacter</taxon>
    </lineage>
</organism>
<reference evidence="1 2" key="1">
    <citation type="submission" date="2018-11" db="EMBL/GenBank/DDBJ databases">
        <title>Rufibacter latericius sp. nov., isolated from water in Baiyang Lake.</title>
        <authorList>
            <person name="Yang Y."/>
        </authorList>
    </citation>
    <scope>NUCLEOTIDE SEQUENCE [LARGE SCALE GENOMIC DNA]</scope>
    <source>
        <strain evidence="1 2">R-22-1c-1</strain>
    </source>
</reference>
<dbReference type="Gene3D" id="3.90.930.1">
    <property type="match status" value="1"/>
</dbReference>
<gene>
    <name evidence="1" type="ORF">EFB08_18515</name>
</gene>
<evidence type="ECO:0000313" key="1">
    <source>
        <dbReference type="EMBL" id="RNI23527.1"/>
    </source>
</evidence>
<dbReference type="SUPFAM" id="SSF82185">
    <property type="entry name" value="Histone H3 K4-specific methyltransferase SET7/9 N-terminal domain"/>
    <property type="match status" value="1"/>
</dbReference>
<comment type="caution">
    <text evidence="1">The sequence shown here is derived from an EMBL/GenBank/DDBJ whole genome shotgun (WGS) entry which is preliminary data.</text>
</comment>
<dbReference type="OrthoDB" id="978586at2"/>
<sequence>MGDMRIWAKMLLCSLGIVWGVHQQTQAQIIAKEKKKIFFWKKDKVSLVANPIDSAILNDSLAKPSLATAKADSLDDTKVKKDKKKDSKKKKTYFGYRVKRGFARQGKGKNEIVETFYYLREFKEPNPYVRDKHYFDVKKRKIFRSPTLDPSKTQMLILHGPYTKKRGDVLIEQGYFFVGTKHLRWETFKTDSTLTQRQHYEKGFLRDAVITYYDAAKTKIKEVIPYQFGQVQGEYYKYYENGQLEWQGTYDKGRKVGTWINFYDFRGRRQFEFQYAESAFDKPVEPVLVKQYDRHGSLVFEKKDQ</sequence>
<keyword evidence="2" id="KW-1185">Reference proteome</keyword>
<accession>A0A3M9MEG5</accession>
<evidence type="ECO:0000313" key="2">
    <source>
        <dbReference type="Proteomes" id="UP000272117"/>
    </source>
</evidence>
<dbReference type="RefSeq" id="WP_123128448.1">
    <property type="nucleotide sequence ID" value="NZ_RJJD01000015.1"/>
</dbReference>
<proteinExistence type="predicted"/>
<dbReference type="AlphaFoldDB" id="A0A3M9MEG5"/>
<protein>
    <recommendedName>
        <fullName evidence="3">Toxin-antitoxin system YwqK family antitoxin</fullName>
    </recommendedName>
</protein>
<dbReference type="EMBL" id="RJJD01000015">
    <property type="protein sequence ID" value="RNI23527.1"/>
    <property type="molecule type" value="Genomic_DNA"/>
</dbReference>
<dbReference type="Proteomes" id="UP000272117">
    <property type="component" value="Unassembled WGS sequence"/>
</dbReference>
<evidence type="ECO:0008006" key="3">
    <source>
        <dbReference type="Google" id="ProtNLM"/>
    </source>
</evidence>
<name>A0A3M9MEG5_9BACT</name>